<evidence type="ECO:0000256" key="9">
    <source>
        <dbReference type="ARBA" id="ARBA00038319"/>
    </source>
</evidence>
<keyword evidence="7" id="KW-0966">Cell projection</keyword>
<evidence type="ECO:0000313" key="12">
    <source>
        <dbReference type="Proteomes" id="UP001174136"/>
    </source>
</evidence>
<accession>A0AA47MK02</accession>
<dbReference type="EMBL" id="JAOPHQ010003819">
    <property type="protein sequence ID" value="KAK0141490.1"/>
    <property type="molecule type" value="Genomic_DNA"/>
</dbReference>
<comment type="caution">
    <text evidence="11">The sequence shown here is derived from an EMBL/GenBank/DDBJ whole genome shotgun (WGS) entry which is preliminary data.</text>
</comment>
<sequence length="271" mass="30672">MDSSTLRYSLDLVSGNGYTVSGEQRAALHTSLQLLKKNYRYTRVLFWGKVLGLKQDYYIAQGKGEDEMKDTKFLYSFNCMEWHLLPPADARMVGDVSKAARGRFVGDPSHEYVQSRLQGEEEDAPAIKVTEEKRLAVTVHLIDEEASVVPRGAFTRTPHGRVQANRSFEGLSHADAEKLDNFLHFAKPKKLKKKFILELADLDPAIDFLDSLSDHIPNGQWSLQLENASSVCVIRSLLWLGMTFYHVPMTPQHGYVYMGDGCKNLDLPFML</sequence>
<evidence type="ECO:0000313" key="11">
    <source>
        <dbReference type="EMBL" id="KAK0141490.1"/>
    </source>
</evidence>
<keyword evidence="3" id="KW-0970">Cilium biogenesis/degradation</keyword>
<name>A0AA47MK02_MERPO</name>
<dbReference type="GO" id="GO:0035082">
    <property type="term" value="P:axoneme assembly"/>
    <property type="evidence" value="ECO:0007669"/>
    <property type="project" value="InterPro"/>
</dbReference>
<evidence type="ECO:0000256" key="10">
    <source>
        <dbReference type="ARBA" id="ARBA00041080"/>
    </source>
</evidence>
<reference evidence="11" key="1">
    <citation type="journal article" date="2023" name="Front. Mar. Sci.">
        <title>A new Merluccius polli reference genome to investigate the effects of global change in West African waters.</title>
        <authorList>
            <person name="Mateo J.L."/>
            <person name="Blanco-Fernandez C."/>
            <person name="Garcia-Vazquez E."/>
            <person name="Machado-Schiaffino G."/>
        </authorList>
    </citation>
    <scope>NUCLEOTIDE SEQUENCE</scope>
    <source>
        <strain evidence="11">C29</strain>
        <tissue evidence="11">Fin</tissue>
    </source>
</reference>
<dbReference type="GO" id="GO:0044458">
    <property type="term" value="P:motile cilium assembly"/>
    <property type="evidence" value="ECO:0007669"/>
    <property type="project" value="TreeGrafter"/>
</dbReference>
<evidence type="ECO:0000256" key="5">
    <source>
        <dbReference type="ARBA" id="ARBA00023069"/>
    </source>
</evidence>
<keyword evidence="4" id="KW-0282">Flagellum</keyword>
<protein>
    <recommendedName>
        <fullName evidence="10">Radial spoke head protein 9 homolog</fullName>
    </recommendedName>
</protein>
<keyword evidence="2" id="KW-0963">Cytoplasm</keyword>
<proteinExistence type="inferred from homology"/>
<keyword evidence="5" id="KW-0969">Cilium</keyword>
<gene>
    <name evidence="11" type="primary">rsph9</name>
    <name evidence="11" type="ORF">N1851_021407</name>
</gene>
<comment type="similarity">
    <text evidence="9">Belongs to the flagellar radial spoke RSP9 family.</text>
</comment>
<dbReference type="GO" id="GO:0060294">
    <property type="term" value="P:cilium movement involved in cell motility"/>
    <property type="evidence" value="ECO:0007669"/>
    <property type="project" value="InterPro"/>
</dbReference>
<dbReference type="GO" id="GO:0001534">
    <property type="term" value="C:radial spoke"/>
    <property type="evidence" value="ECO:0007669"/>
    <property type="project" value="InterPro"/>
</dbReference>
<dbReference type="PANTHER" id="PTHR22069:SF0">
    <property type="entry name" value="RADIAL SPOKE HEAD PROTEIN 9 HOMOLOG"/>
    <property type="match status" value="1"/>
</dbReference>
<keyword evidence="6" id="KW-0206">Cytoskeleton</keyword>
<dbReference type="Proteomes" id="UP001174136">
    <property type="component" value="Unassembled WGS sequence"/>
</dbReference>
<comment type="subcellular location">
    <subcellularLocation>
        <location evidence="8">Cell projection</location>
        <location evidence="8">Kinocilium</location>
    </subcellularLocation>
    <subcellularLocation>
        <location evidence="1">Cytoplasm</location>
        <location evidence="1">Cytoskeleton</location>
        <location evidence="1">Flagellum axoneme</location>
    </subcellularLocation>
</comment>
<dbReference type="InterPro" id="IPR055316">
    <property type="entry name" value="RSP9"/>
</dbReference>
<dbReference type="InterPro" id="IPR006802">
    <property type="entry name" value="Radial_spoke"/>
</dbReference>
<evidence type="ECO:0000256" key="2">
    <source>
        <dbReference type="ARBA" id="ARBA00022490"/>
    </source>
</evidence>
<evidence type="ECO:0000256" key="6">
    <source>
        <dbReference type="ARBA" id="ARBA00023212"/>
    </source>
</evidence>
<dbReference type="AlphaFoldDB" id="A0AA47MK02"/>
<dbReference type="PANTHER" id="PTHR22069">
    <property type="entry name" value="MITOCHONDRIAL RIBOSOMAL PROTEIN S18"/>
    <property type="match status" value="1"/>
</dbReference>
<evidence type="ECO:0000256" key="8">
    <source>
        <dbReference type="ARBA" id="ARBA00037822"/>
    </source>
</evidence>
<organism evidence="11 12">
    <name type="scientific">Merluccius polli</name>
    <name type="common">Benguela hake</name>
    <name type="synonym">Merluccius cadenati</name>
    <dbReference type="NCBI Taxonomy" id="89951"/>
    <lineage>
        <taxon>Eukaryota</taxon>
        <taxon>Metazoa</taxon>
        <taxon>Chordata</taxon>
        <taxon>Craniata</taxon>
        <taxon>Vertebrata</taxon>
        <taxon>Euteleostomi</taxon>
        <taxon>Actinopterygii</taxon>
        <taxon>Neopterygii</taxon>
        <taxon>Teleostei</taxon>
        <taxon>Neoteleostei</taxon>
        <taxon>Acanthomorphata</taxon>
        <taxon>Zeiogadaria</taxon>
        <taxon>Gadariae</taxon>
        <taxon>Gadiformes</taxon>
        <taxon>Gadoidei</taxon>
        <taxon>Merlucciidae</taxon>
        <taxon>Merluccius</taxon>
    </lineage>
</organism>
<evidence type="ECO:0000256" key="3">
    <source>
        <dbReference type="ARBA" id="ARBA00022794"/>
    </source>
</evidence>
<dbReference type="Pfam" id="PF04712">
    <property type="entry name" value="Radial_spoke"/>
    <property type="match status" value="1"/>
</dbReference>
<evidence type="ECO:0000256" key="7">
    <source>
        <dbReference type="ARBA" id="ARBA00023273"/>
    </source>
</evidence>
<evidence type="ECO:0000256" key="4">
    <source>
        <dbReference type="ARBA" id="ARBA00022846"/>
    </source>
</evidence>
<keyword evidence="12" id="KW-1185">Reference proteome</keyword>
<evidence type="ECO:0000256" key="1">
    <source>
        <dbReference type="ARBA" id="ARBA00004611"/>
    </source>
</evidence>
<dbReference type="GO" id="GO:0060091">
    <property type="term" value="C:kinocilium"/>
    <property type="evidence" value="ECO:0007669"/>
    <property type="project" value="UniProtKB-SubCell"/>
</dbReference>